<dbReference type="PANTHER" id="PTHR12570:SF65">
    <property type="entry name" value="MAGNESIUM TRANSPORTER NIPA9-RELATED"/>
    <property type="match status" value="1"/>
</dbReference>
<evidence type="ECO:0000256" key="1">
    <source>
        <dbReference type="ARBA" id="ARBA00004141"/>
    </source>
</evidence>
<dbReference type="GO" id="GO:0005769">
    <property type="term" value="C:early endosome"/>
    <property type="evidence" value="ECO:0007669"/>
    <property type="project" value="UniProtKB-SubCell"/>
</dbReference>
<proteinExistence type="inferred from homology"/>
<comment type="caution">
    <text evidence="10">The sequence shown here is derived from an EMBL/GenBank/DDBJ whole genome shotgun (WGS) entry which is preliminary data.</text>
</comment>
<feature type="transmembrane region" description="Helical" evidence="9">
    <location>
        <begin position="56"/>
        <end position="77"/>
    </location>
</feature>
<dbReference type="OrthoDB" id="897006at2759"/>
<dbReference type="Proteomes" id="UP000015453">
    <property type="component" value="Unassembled WGS sequence"/>
</dbReference>
<evidence type="ECO:0000313" key="11">
    <source>
        <dbReference type="Proteomes" id="UP000015453"/>
    </source>
</evidence>
<evidence type="ECO:0000256" key="9">
    <source>
        <dbReference type="RuleBase" id="RU363078"/>
    </source>
</evidence>
<dbReference type="AlphaFoldDB" id="S8D0J6"/>
<dbReference type="GO" id="GO:0015095">
    <property type="term" value="F:magnesium ion transmembrane transporter activity"/>
    <property type="evidence" value="ECO:0007669"/>
    <property type="project" value="UniProtKB-UniRule"/>
</dbReference>
<comment type="caution">
    <text evidence="9">Lacks conserved residue(s) required for the propagation of feature annotation.</text>
</comment>
<organism evidence="10 11">
    <name type="scientific">Genlisea aurea</name>
    <dbReference type="NCBI Taxonomy" id="192259"/>
    <lineage>
        <taxon>Eukaryota</taxon>
        <taxon>Viridiplantae</taxon>
        <taxon>Streptophyta</taxon>
        <taxon>Embryophyta</taxon>
        <taxon>Tracheophyta</taxon>
        <taxon>Spermatophyta</taxon>
        <taxon>Magnoliopsida</taxon>
        <taxon>eudicotyledons</taxon>
        <taxon>Gunneridae</taxon>
        <taxon>Pentapetalae</taxon>
        <taxon>asterids</taxon>
        <taxon>lamiids</taxon>
        <taxon>Lamiales</taxon>
        <taxon>Lentibulariaceae</taxon>
        <taxon>Genlisea</taxon>
    </lineage>
</organism>
<evidence type="ECO:0000313" key="10">
    <source>
        <dbReference type="EMBL" id="EPS73314.1"/>
    </source>
</evidence>
<dbReference type="InterPro" id="IPR037185">
    <property type="entry name" value="EmrE-like"/>
</dbReference>
<protein>
    <recommendedName>
        <fullName evidence="9">Probable magnesium transporter</fullName>
    </recommendedName>
</protein>
<keyword evidence="5 9" id="KW-0967">Endosome</keyword>
<evidence type="ECO:0000256" key="8">
    <source>
        <dbReference type="ARBA" id="ARBA00025284"/>
    </source>
</evidence>
<keyword evidence="6 9" id="KW-1133">Transmembrane helix</keyword>
<comment type="subunit">
    <text evidence="3 9">Homodimer.</text>
</comment>
<feature type="transmembrane region" description="Helical" evidence="9">
    <location>
        <begin position="20"/>
        <end position="44"/>
    </location>
</feature>
<keyword evidence="9" id="KW-0460">Magnesium</keyword>
<dbReference type="SUPFAM" id="SSF103481">
    <property type="entry name" value="Multidrug resistance efflux transporter EmrE"/>
    <property type="match status" value="1"/>
</dbReference>
<dbReference type="GO" id="GO:0005886">
    <property type="term" value="C:plasma membrane"/>
    <property type="evidence" value="ECO:0007669"/>
    <property type="project" value="UniProtKB-SubCell"/>
</dbReference>
<comment type="function">
    <text evidence="8 9">Acts as a Mg(2+) transporter. Can also transport other divalent cations such as Fe(2+), Sr(2+), Ba(2+), Mn(2+) and Co(2+) but to a much less extent than Mg(2+).</text>
</comment>
<feature type="transmembrane region" description="Helical" evidence="9">
    <location>
        <begin position="89"/>
        <end position="111"/>
    </location>
</feature>
<keyword evidence="9" id="KW-0813">Transport</keyword>
<feature type="non-terminal residue" evidence="10">
    <location>
        <position position="159"/>
    </location>
</feature>
<name>S8D0J6_9LAMI</name>
<accession>S8D0J6</accession>
<reference evidence="10 11" key="1">
    <citation type="journal article" date="2013" name="BMC Genomics">
        <title>The miniature genome of a carnivorous plant Genlisea aurea contains a low number of genes and short non-coding sequences.</title>
        <authorList>
            <person name="Leushkin E.V."/>
            <person name="Sutormin R.A."/>
            <person name="Nabieva E.R."/>
            <person name="Penin A.A."/>
            <person name="Kondrashov A.S."/>
            <person name="Logacheva M.D."/>
        </authorList>
    </citation>
    <scope>NUCLEOTIDE SEQUENCE [LARGE SCALE GENOMIC DNA]</scope>
</reference>
<sequence length="159" mass="17450">ILLNGWLRGYKLKRKEQELVLYEVVEEIIYGVESGILFGISSVISKTGFLLLDQGYARFFLAVCISISVLCSSFGFVYQTQGLNHGRAIVVTTSGAVSSILTGVVSGVYVLGEELPSSPSGRGMVLVGWVLIVVGVSLLVLSRHLVRYLPRRWRGRQQS</sequence>
<dbReference type="PANTHER" id="PTHR12570">
    <property type="match status" value="1"/>
</dbReference>
<keyword evidence="7 9" id="KW-0472">Membrane</keyword>
<dbReference type="EMBL" id="AUSU01000469">
    <property type="protein sequence ID" value="EPS73314.1"/>
    <property type="molecule type" value="Genomic_DNA"/>
</dbReference>
<evidence type="ECO:0000256" key="7">
    <source>
        <dbReference type="ARBA" id="ARBA00023136"/>
    </source>
</evidence>
<dbReference type="InterPro" id="IPR008521">
    <property type="entry name" value="Mg_trans_NIPA"/>
</dbReference>
<keyword evidence="4 9" id="KW-0812">Transmembrane</keyword>
<keyword evidence="11" id="KW-1185">Reference proteome</keyword>
<keyword evidence="9" id="KW-0406">Ion transport</keyword>
<feature type="transmembrane region" description="Helical" evidence="9">
    <location>
        <begin position="123"/>
        <end position="146"/>
    </location>
</feature>
<evidence type="ECO:0000256" key="6">
    <source>
        <dbReference type="ARBA" id="ARBA00022989"/>
    </source>
</evidence>
<comment type="subcellular location">
    <subcellularLocation>
        <location evidence="9">Cell membrane</location>
        <topology evidence="9">Multi-pass membrane protein</topology>
    </subcellularLocation>
    <subcellularLocation>
        <location evidence="9">Early endosome</location>
    </subcellularLocation>
    <subcellularLocation>
        <location evidence="1">Membrane</location>
        <topology evidence="1">Multi-pass membrane protein</topology>
    </subcellularLocation>
</comment>
<gene>
    <name evidence="10" type="ORF">M569_01447</name>
</gene>
<evidence type="ECO:0000256" key="3">
    <source>
        <dbReference type="ARBA" id="ARBA00011738"/>
    </source>
</evidence>
<feature type="non-terminal residue" evidence="10">
    <location>
        <position position="1"/>
    </location>
</feature>
<evidence type="ECO:0000256" key="4">
    <source>
        <dbReference type="ARBA" id="ARBA00022692"/>
    </source>
</evidence>
<comment type="similarity">
    <text evidence="2 9">Belongs to the NIPA (TC 2.A.7) family.</text>
</comment>
<evidence type="ECO:0000256" key="2">
    <source>
        <dbReference type="ARBA" id="ARBA00007001"/>
    </source>
</evidence>
<evidence type="ECO:0000256" key="5">
    <source>
        <dbReference type="ARBA" id="ARBA00022753"/>
    </source>
</evidence>
<keyword evidence="9" id="KW-1003">Cell membrane</keyword>